<dbReference type="GO" id="GO:0006605">
    <property type="term" value="P:protein targeting"/>
    <property type="evidence" value="ECO:0007669"/>
    <property type="project" value="InterPro"/>
</dbReference>
<keyword evidence="8" id="KW-0969">Cilium</keyword>
<proteinExistence type="inferred from homology"/>
<comment type="subcellular location">
    <subcellularLocation>
        <location evidence="1">Cell membrane</location>
        <topology evidence="1">Multi-pass membrane protein</topology>
    </subcellularLocation>
</comment>
<reference evidence="8" key="1">
    <citation type="journal article" date="2023" name="Int. J. Syst. Evol. Microbiol.">
        <title>Methylocystis iwaonis sp. nov., a type II methane-oxidizing bacterium from surface soil of a rice paddy field in Japan, and emended description of the genus Methylocystis (ex Whittenbury et al. 1970) Bowman et al. 1993.</title>
        <authorList>
            <person name="Kaise H."/>
            <person name="Sawadogo J.B."/>
            <person name="Alam M.S."/>
            <person name="Ueno C."/>
            <person name="Dianou D."/>
            <person name="Shinjo R."/>
            <person name="Asakawa S."/>
        </authorList>
    </citation>
    <scope>NUCLEOTIDE SEQUENCE</scope>
    <source>
        <strain evidence="8">LMG27198</strain>
    </source>
</reference>
<feature type="transmembrane region" description="Helical" evidence="7">
    <location>
        <begin position="68"/>
        <end position="89"/>
    </location>
</feature>
<organism evidence="8 9">
    <name type="scientific">Methylocystis echinoides</name>
    <dbReference type="NCBI Taxonomy" id="29468"/>
    <lineage>
        <taxon>Bacteria</taxon>
        <taxon>Pseudomonadati</taxon>
        <taxon>Pseudomonadota</taxon>
        <taxon>Alphaproteobacteria</taxon>
        <taxon>Hyphomicrobiales</taxon>
        <taxon>Methylocystaceae</taxon>
        <taxon>Methylocystis</taxon>
    </lineage>
</organism>
<evidence type="ECO:0000256" key="1">
    <source>
        <dbReference type="ARBA" id="ARBA00004651"/>
    </source>
</evidence>
<evidence type="ECO:0000256" key="4">
    <source>
        <dbReference type="ARBA" id="ARBA00022692"/>
    </source>
</evidence>
<keyword evidence="4 7" id="KW-0812">Transmembrane</keyword>
<protein>
    <submittedName>
        <fullName evidence="8">Flagellar biosynthetic protein FliR</fullName>
    </submittedName>
</protein>
<keyword evidence="9" id="KW-1185">Reference proteome</keyword>
<dbReference type="AlphaFoldDB" id="A0A9W6GSF9"/>
<comment type="caution">
    <text evidence="8">The sequence shown here is derived from an EMBL/GenBank/DDBJ whole genome shotgun (WGS) entry which is preliminary data.</text>
</comment>
<keyword evidence="8" id="KW-0966">Cell projection</keyword>
<accession>A0A9W6GSF9</accession>
<feature type="transmembrane region" description="Helical" evidence="7">
    <location>
        <begin position="6"/>
        <end position="24"/>
    </location>
</feature>
<keyword evidence="8" id="KW-0282">Flagellum</keyword>
<keyword evidence="6 7" id="KW-0472">Membrane</keyword>
<evidence type="ECO:0000256" key="7">
    <source>
        <dbReference type="SAM" id="Phobius"/>
    </source>
</evidence>
<dbReference type="GO" id="GO:0005886">
    <property type="term" value="C:plasma membrane"/>
    <property type="evidence" value="ECO:0007669"/>
    <property type="project" value="UniProtKB-SubCell"/>
</dbReference>
<evidence type="ECO:0000313" key="8">
    <source>
        <dbReference type="EMBL" id="GLI91995.1"/>
    </source>
</evidence>
<evidence type="ECO:0000256" key="2">
    <source>
        <dbReference type="ARBA" id="ARBA00009772"/>
    </source>
</evidence>
<dbReference type="PANTHER" id="PTHR30065">
    <property type="entry name" value="FLAGELLAR BIOSYNTHETIC PROTEIN FLIR"/>
    <property type="match status" value="1"/>
</dbReference>
<dbReference type="PANTHER" id="PTHR30065:SF8">
    <property type="entry name" value="FLAGELLAR BIOSYNTHETIC PROTEIN FLIR"/>
    <property type="match status" value="1"/>
</dbReference>
<evidence type="ECO:0000313" key="9">
    <source>
        <dbReference type="Proteomes" id="UP001144323"/>
    </source>
</evidence>
<evidence type="ECO:0000256" key="6">
    <source>
        <dbReference type="ARBA" id="ARBA00023136"/>
    </source>
</evidence>
<dbReference type="EMBL" id="BSEC01000001">
    <property type="protein sequence ID" value="GLI91995.1"/>
    <property type="molecule type" value="Genomic_DNA"/>
</dbReference>
<dbReference type="InterPro" id="IPR002010">
    <property type="entry name" value="T3SS_IM_R"/>
</dbReference>
<name>A0A9W6GSF9_9HYPH</name>
<gene>
    <name evidence="8" type="primary">fliR</name>
    <name evidence="8" type="ORF">LMG27198_09870</name>
</gene>
<dbReference type="PRINTS" id="PR00953">
    <property type="entry name" value="TYPE3IMRPROT"/>
</dbReference>
<dbReference type="RefSeq" id="WP_281800941.1">
    <property type="nucleotide sequence ID" value="NZ_BSEC01000001.1"/>
</dbReference>
<evidence type="ECO:0000256" key="5">
    <source>
        <dbReference type="ARBA" id="ARBA00022989"/>
    </source>
</evidence>
<feature type="transmembrane region" description="Helical" evidence="7">
    <location>
        <begin position="36"/>
        <end position="56"/>
    </location>
</feature>
<keyword evidence="5 7" id="KW-1133">Transmembrane helix</keyword>
<feature type="transmembrane region" description="Helical" evidence="7">
    <location>
        <begin position="96"/>
        <end position="115"/>
    </location>
</feature>
<evidence type="ECO:0000256" key="3">
    <source>
        <dbReference type="ARBA" id="ARBA00022475"/>
    </source>
</evidence>
<dbReference type="Pfam" id="PF01311">
    <property type="entry name" value="Bac_export_1"/>
    <property type="match status" value="1"/>
</dbReference>
<feature type="transmembrane region" description="Helical" evidence="7">
    <location>
        <begin position="211"/>
        <end position="239"/>
    </location>
</feature>
<dbReference type="Proteomes" id="UP001144323">
    <property type="component" value="Unassembled WGS sequence"/>
</dbReference>
<keyword evidence="3" id="KW-1003">Cell membrane</keyword>
<feature type="transmembrane region" description="Helical" evidence="7">
    <location>
        <begin position="180"/>
        <end position="199"/>
    </location>
</feature>
<feature type="transmembrane region" description="Helical" evidence="7">
    <location>
        <begin position="121"/>
        <end position="142"/>
    </location>
</feature>
<comment type="similarity">
    <text evidence="2">Belongs to the FliR/MopE/SpaR family.</text>
</comment>
<sequence length="249" mass="27218">MDMPLPVYPAVILFCRVGGCLMTAPGFSSERVPVQFRLYLAIAVTFVLAPMLLQRFSAVFTNAAPHTLAAMIFAELLIGVSLGLLARFYFFALEMLATSVAMTIGLGNIFGAAITEDESTPTFSSFVIVAALTLVFTTDLHLEFIRALYLSYDTAPIIAEPRIDALIDEVLRVLTQSHLLALRVCSPFLLFGLIVNVALGLLSRLTPQLQIYFVSGPLVIFIGLSAFFVLGWDFFAAFISNYGAWLQKG</sequence>